<proteinExistence type="predicted"/>
<dbReference type="SUPFAM" id="SSF47413">
    <property type="entry name" value="lambda repressor-like DNA-binding domains"/>
    <property type="match status" value="1"/>
</dbReference>
<dbReference type="SMART" id="SM00530">
    <property type="entry name" value="HTH_XRE"/>
    <property type="match status" value="1"/>
</dbReference>
<protein>
    <recommendedName>
        <fullName evidence="1">HTH cro/C1-type domain-containing protein</fullName>
    </recommendedName>
</protein>
<feature type="domain" description="HTH cro/C1-type" evidence="1">
    <location>
        <begin position="9"/>
        <end position="64"/>
    </location>
</feature>
<sequence>MKLDISKQLSKLMRDNSLSQSALSRATGVPQPTINRILSGVTREPRRDSVVRIANFFGITPESLYESGSGKSPRTPTVETVEEIYKRIAMLSITERAQLFDRVSTNLK</sequence>
<name>A0A0R2U3P2_9GAMM</name>
<organism evidence="2 3">
    <name type="scientific">SAR92 bacterium BACL26 MAG-121220-bin70</name>
    <dbReference type="NCBI Taxonomy" id="1655626"/>
    <lineage>
        <taxon>Bacteria</taxon>
        <taxon>Pseudomonadati</taxon>
        <taxon>Pseudomonadota</taxon>
        <taxon>Gammaproteobacteria</taxon>
        <taxon>Cellvibrionales</taxon>
        <taxon>Porticoccaceae</taxon>
        <taxon>SAR92 clade</taxon>
    </lineage>
</organism>
<dbReference type="EMBL" id="LICA01000182">
    <property type="protein sequence ID" value="KRO94071.1"/>
    <property type="molecule type" value="Genomic_DNA"/>
</dbReference>
<dbReference type="AlphaFoldDB" id="A0A0R2U3P2"/>
<dbReference type="GO" id="GO:0003677">
    <property type="term" value="F:DNA binding"/>
    <property type="evidence" value="ECO:0007669"/>
    <property type="project" value="InterPro"/>
</dbReference>
<evidence type="ECO:0000313" key="3">
    <source>
        <dbReference type="Proteomes" id="UP000051213"/>
    </source>
</evidence>
<dbReference type="InterPro" id="IPR010982">
    <property type="entry name" value="Lambda_DNA-bd_dom_sf"/>
</dbReference>
<reference evidence="2 3" key="1">
    <citation type="submission" date="2015-10" db="EMBL/GenBank/DDBJ databases">
        <title>Metagenome-Assembled Genomes uncover a global brackish microbiome.</title>
        <authorList>
            <person name="Hugerth L.W."/>
            <person name="Larsson J."/>
            <person name="Alneberg J."/>
            <person name="Lindh M.V."/>
            <person name="Legrand C."/>
            <person name="Pinhassi J."/>
            <person name="Andersson A.F."/>
        </authorList>
    </citation>
    <scope>NUCLEOTIDE SEQUENCE [LARGE SCALE GENOMIC DNA]</scope>
    <source>
        <strain evidence="2">BACL26 MAG-121220-bin70</strain>
    </source>
</reference>
<gene>
    <name evidence="2" type="ORF">ABS24_04890</name>
</gene>
<evidence type="ECO:0000259" key="1">
    <source>
        <dbReference type="PROSITE" id="PS50943"/>
    </source>
</evidence>
<dbReference type="CDD" id="cd00093">
    <property type="entry name" value="HTH_XRE"/>
    <property type="match status" value="1"/>
</dbReference>
<dbReference type="Proteomes" id="UP000051213">
    <property type="component" value="Unassembled WGS sequence"/>
</dbReference>
<accession>A0A0R2U3P2</accession>
<comment type="caution">
    <text evidence="2">The sequence shown here is derived from an EMBL/GenBank/DDBJ whole genome shotgun (WGS) entry which is preliminary data.</text>
</comment>
<dbReference type="Gene3D" id="1.10.260.40">
    <property type="entry name" value="lambda repressor-like DNA-binding domains"/>
    <property type="match status" value="1"/>
</dbReference>
<evidence type="ECO:0000313" key="2">
    <source>
        <dbReference type="EMBL" id="KRO94071.1"/>
    </source>
</evidence>
<dbReference type="Pfam" id="PF01381">
    <property type="entry name" value="HTH_3"/>
    <property type="match status" value="1"/>
</dbReference>
<dbReference type="InterPro" id="IPR001387">
    <property type="entry name" value="Cro/C1-type_HTH"/>
</dbReference>
<dbReference type="PROSITE" id="PS50943">
    <property type="entry name" value="HTH_CROC1"/>
    <property type="match status" value="1"/>
</dbReference>